<name>A0A382M8H6_9ZZZZ</name>
<feature type="non-terminal residue" evidence="1">
    <location>
        <position position="1"/>
    </location>
</feature>
<gene>
    <name evidence="1" type="ORF">METZ01_LOCUS297762</name>
</gene>
<evidence type="ECO:0000313" key="1">
    <source>
        <dbReference type="EMBL" id="SVC44908.1"/>
    </source>
</evidence>
<dbReference type="AlphaFoldDB" id="A0A382M8H6"/>
<reference evidence="1" key="1">
    <citation type="submission" date="2018-05" db="EMBL/GenBank/DDBJ databases">
        <authorList>
            <person name="Lanie J.A."/>
            <person name="Ng W.-L."/>
            <person name="Kazmierczak K.M."/>
            <person name="Andrzejewski T.M."/>
            <person name="Davidsen T.M."/>
            <person name="Wayne K.J."/>
            <person name="Tettelin H."/>
            <person name="Glass J.I."/>
            <person name="Rusch D."/>
            <person name="Podicherti R."/>
            <person name="Tsui H.-C.T."/>
            <person name="Winkler M.E."/>
        </authorList>
    </citation>
    <scope>NUCLEOTIDE SEQUENCE</scope>
</reference>
<protein>
    <submittedName>
        <fullName evidence="1">Uncharacterized protein</fullName>
    </submittedName>
</protein>
<sequence>HKEELVLRIHAALINFQLRMRHAQPPGELL</sequence>
<dbReference type="EMBL" id="UINC01091834">
    <property type="protein sequence ID" value="SVC44908.1"/>
    <property type="molecule type" value="Genomic_DNA"/>
</dbReference>
<proteinExistence type="predicted"/>
<organism evidence="1">
    <name type="scientific">marine metagenome</name>
    <dbReference type="NCBI Taxonomy" id="408172"/>
    <lineage>
        <taxon>unclassified sequences</taxon>
        <taxon>metagenomes</taxon>
        <taxon>ecological metagenomes</taxon>
    </lineage>
</organism>
<accession>A0A382M8H6</accession>